<protein>
    <submittedName>
        <fullName evidence="2">Uncharacterized protein</fullName>
    </submittedName>
</protein>
<dbReference type="Proteomes" id="UP000637578">
    <property type="component" value="Unassembled WGS sequence"/>
</dbReference>
<comment type="caution">
    <text evidence="2">The sequence shown here is derived from an EMBL/GenBank/DDBJ whole genome shotgun (WGS) entry which is preliminary data.</text>
</comment>
<proteinExistence type="predicted"/>
<accession>A0A8J3C7P8</accession>
<name>A0A8J3C7P8_9PSEU</name>
<evidence type="ECO:0000313" key="2">
    <source>
        <dbReference type="EMBL" id="GGM50717.1"/>
    </source>
</evidence>
<reference evidence="2" key="1">
    <citation type="journal article" date="2014" name="Int. J. Syst. Evol. Microbiol.">
        <title>Complete genome sequence of Corynebacterium casei LMG S-19264T (=DSM 44701T), isolated from a smear-ripened cheese.</title>
        <authorList>
            <consortium name="US DOE Joint Genome Institute (JGI-PGF)"/>
            <person name="Walter F."/>
            <person name="Albersmeier A."/>
            <person name="Kalinowski J."/>
            <person name="Ruckert C."/>
        </authorList>
    </citation>
    <scope>NUCLEOTIDE SEQUENCE</scope>
    <source>
        <strain evidence="2">CGMCC 4.5737</strain>
    </source>
</reference>
<evidence type="ECO:0000313" key="3">
    <source>
        <dbReference type="Proteomes" id="UP000637578"/>
    </source>
</evidence>
<sequence>MGPSDGTAARPPCARPAGDLRSGDAAPASEQARCVVTTLEFWLVRVPGSLSRTQVHAFPEPDQDPPITICGLEINRADIERTSEGMPCVPCLLKVADGLATAGSLPG</sequence>
<dbReference type="EMBL" id="BMMK01000008">
    <property type="protein sequence ID" value="GGM50717.1"/>
    <property type="molecule type" value="Genomic_DNA"/>
</dbReference>
<keyword evidence="3" id="KW-1185">Reference proteome</keyword>
<feature type="region of interest" description="Disordered" evidence="1">
    <location>
        <begin position="1"/>
        <end position="27"/>
    </location>
</feature>
<reference evidence="2" key="2">
    <citation type="submission" date="2020-09" db="EMBL/GenBank/DDBJ databases">
        <authorList>
            <person name="Sun Q."/>
            <person name="Zhou Y."/>
        </authorList>
    </citation>
    <scope>NUCLEOTIDE SEQUENCE</scope>
    <source>
        <strain evidence="2">CGMCC 4.5737</strain>
    </source>
</reference>
<organism evidence="2 3">
    <name type="scientific">Longimycelium tulufanense</name>
    <dbReference type="NCBI Taxonomy" id="907463"/>
    <lineage>
        <taxon>Bacteria</taxon>
        <taxon>Bacillati</taxon>
        <taxon>Actinomycetota</taxon>
        <taxon>Actinomycetes</taxon>
        <taxon>Pseudonocardiales</taxon>
        <taxon>Pseudonocardiaceae</taxon>
        <taxon>Longimycelium</taxon>
    </lineage>
</organism>
<gene>
    <name evidence="2" type="ORF">GCM10012275_21950</name>
</gene>
<evidence type="ECO:0000256" key="1">
    <source>
        <dbReference type="SAM" id="MobiDB-lite"/>
    </source>
</evidence>
<dbReference type="AlphaFoldDB" id="A0A8J3C7P8"/>